<dbReference type="Gramene" id="Pp3c20_19320V3.2">
    <property type="protein sequence ID" value="Pp3c20_19320V3.2"/>
    <property type="gene ID" value="Pp3c20_19320"/>
</dbReference>
<sequence>MYGFGDSLTDVTNSNSAFPDKFQRSEMDPYDVTFPMHAADRYTDGKMFIDFLAFGVRMRPNYAILRSTARDFTYGSNFAASGGSARPVKVWNTGDKFSTPFSLDVQQQWFQSLYDKKLTVSLTWKIVPEVVKAIEEHIEKMLAVVEFTPLGFPTMLMPLAKEILIQNQPPLGCMPAMLTVHGGSHATYDEYAHNKLLGERVDALRQKYPAAKLYYADVYGVYKDMLKKPAQYNVTAPLQASCGAGGKYNFNKDVWCGESGVVEGKFVNLTSTHSADPAGVLSLDDIHTSNMVNKATAFLKGKHIFPEDSLKCSPDFTFWDIMM</sequence>
<proteinExistence type="inferred from homology"/>
<dbReference type="Gene3D" id="3.40.50.1110">
    <property type="entry name" value="SGNH hydrolase"/>
    <property type="match status" value="1"/>
</dbReference>
<dbReference type="EnsemblPlants" id="Pp3c20_19320V3.2">
    <property type="protein sequence ID" value="Pp3c20_19320V3.2"/>
    <property type="gene ID" value="Pp3c20_19320"/>
</dbReference>
<dbReference type="PANTHER" id="PTHR22835:SF648">
    <property type="entry name" value="GDSL-LIKE LIPASE"/>
    <property type="match status" value="1"/>
</dbReference>
<reference evidence="2 3" key="1">
    <citation type="journal article" date="2008" name="Science">
        <title>The Physcomitrella genome reveals evolutionary insights into the conquest of land by plants.</title>
        <authorList>
            <person name="Rensing S."/>
            <person name="Lang D."/>
            <person name="Zimmer A."/>
            <person name="Terry A."/>
            <person name="Salamov A."/>
            <person name="Shapiro H."/>
            <person name="Nishiyama T."/>
            <person name="Perroud P.-F."/>
            <person name="Lindquist E."/>
            <person name="Kamisugi Y."/>
            <person name="Tanahashi T."/>
            <person name="Sakakibara K."/>
            <person name="Fujita T."/>
            <person name="Oishi K."/>
            <person name="Shin-I T."/>
            <person name="Kuroki Y."/>
            <person name="Toyoda A."/>
            <person name="Suzuki Y."/>
            <person name="Hashimoto A."/>
            <person name="Yamaguchi K."/>
            <person name="Sugano A."/>
            <person name="Kohara Y."/>
            <person name="Fujiyama A."/>
            <person name="Anterola A."/>
            <person name="Aoki S."/>
            <person name="Ashton N."/>
            <person name="Barbazuk W.B."/>
            <person name="Barker E."/>
            <person name="Bennetzen J."/>
            <person name="Bezanilla M."/>
            <person name="Blankenship R."/>
            <person name="Cho S.H."/>
            <person name="Dutcher S."/>
            <person name="Estelle M."/>
            <person name="Fawcett J.A."/>
            <person name="Gundlach H."/>
            <person name="Hanada K."/>
            <person name="Heyl A."/>
            <person name="Hicks K.A."/>
            <person name="Hugh J."/>
            <person name="Lohr M."/>
            <person name="Mayer K."/>
            <person name="Melkozernov A."/>
            <person name="Murata T."/>
            <person name="Nelson D."/>
            <person name="Pils B."/>
            <person name="Prigge M."/>
            <person name="Reiss B."/>
            <person name="Renner T."/>
            <person name="Rombauts S."/>
            <person name="Rushton P."/>
            <person name="Sanderfoot A."/>
            <person name="Schween G."/>
            <person name="Shiu S.-H."/>
            <person name="Stueber K."/>
            <person name="Theodoulou F.L."/>
            <person name="Tu H."/>
            <person name="Van de Peer Y."/>
            <person name="Verrier P.J."/>
            <person name="Waters E."/>
            <person name="Wood A."/>
            <person name="Yang L."/>
            <person name="Cove D."/>
            <person name="Cuming A."/>
            <person name="Hasebe M."/>
            <person name="Lucas S."/>
            <person name="Mishler D.B."/>
            <person name="Reski R."/>
            <person name="Grigoriev I."/>
            <person name="Quatrano R.S."/>
            <person name="Boore J.L."/>
        </authorList>
    </citation>
    <scope>NUCLEOTIDE SEQUENCE [LARGE SCALE GENOMIC DNA]</scope>
    <source>
        <strain evidence="2 3">cv. Gransden 2004</strain>
    </source>
</reference>
<keyword evidence="3" id="KW-1185">Reference proteome</keyword>
<dbReference type="InterPro" id="IPR036514">
    <property type="entry name" value="SGNH_hydro_sf"/>
</dbReference>
<evidence type="ECO:0000313" key="2">
    <source>
        <dbReference type="EnsemblPlants" id="Pp3c20_19320V3.2"/>
    </source>
</evidence>
<dbReference type="AlphaFoldDB" id="A0A7I4C333"/>
<comment type="similarity">
    <text evidence="1">Belongs to the 'GDSL' lipolytic enzyme family.</text>
</comment>
<dbReference type="EMBL" id="ABEU02000020">
    <property type="status" value="NOT_ANNOTATED_CDS"/>
    <property type="molecule type" value="Genomic_DNA"/>
</dbReference>
<name>A0A7I4C333_PHYPA</name>
<dbReference type="PANTHER" id="PTHR22835">
    <property type="entry name" value="ZINC FINGER FYVE DOMAIN CONTAINING PROTEIN"/>
    <property type="match status" value="1"/>
</dbReference>
<dbReference type="Proteomes" id="UP000006727">
    <property type="component" value="Chromosome 20"/>
</dbReference>
<protein>
    <submittedName>
        <fullName evidence="2">Uncharacterized protein</fullName>
    </submittedName>
</protein>
<reference evidence="2" key="3">
    <citation type="submission" date="2020-12" db="UniProtKB">
        <authorList>
            <consortium name="EnsemblPlants"/>
        </authorList>
    </citation>
    <scope>IDENTIFICATION</scope>
</reference>
<dbReference type="InParanoid" id="A0A7I4C333"/>
<evidence type="ECO:0000313" key="3">
    <source>
        <dbReference type="Proteomes" id="UP000006727"/>
    </source>
</evidence>
<reference evidence="2 3" key="2">
    <citation type="journal article" date="2018" name="Plant J.">
        <title>The Physcomitrella patens chromosome-scale assembly reveals moss genome structure and evolution.</title>
        <authorList>
            <person name="Lang D."/>
            <person name="Ullrich K.K."/>
            <person name="Murat F."/>
            <person name="Fuchs J."/>
            <person name="Jenkins J."/>
            <person name="Haas F.B."/>
            <person name="Piednoel M."/>
            <person name="Gundlach H."/>
            <person name="Van Bel M."/>
            <person name="Meyberg R."/>
            <person name="Vives C."/>
            <person name="Morata J."/>
            <person name="Symeonidi A."/>
            <person name="Hiss M."/>
            <person name="Muchero W."/>
            <person name="Kamisugi Y."/>
            <person name="Saleh O."/>
            <person name="Blanc G."/>
            <person name="Decker E.L."/>
            <person name="van Gessel N."/>
            <person name="Grimwood J."/>
            <person name="Hayes R.D."/>
            <person name="Graham S.W."/>
            <person name="Gunter L.E."/>
            <person name="McDaniel S.F."/>
            <person name="Hoernstein S.N.W."/>
            <person name="Larsson A."/>
            <person name="Li F.W."/>
            <person name="Perroud P.F."/>
            <person name="Phillips J."/>
            <person name="Ranjan P."/>
            <person name="Rokshar D.S."/>
            <person name="Rothfels C.J."/>
            <person name="Schneider L."/>
            <person name="Shu S."/>
            <person name="Stevenson D.W."/>
            <person name="Thummler F."/>
            <person name="Tillich M."/>
            <person name="Villarreal Aguilar J.C."/>
            <person name="Widiez T."/>
            <person name="Wong G.K."/>
            <person name="Wymore A."/>
            <person name="Zhang Y."/>
            <person name="Zimmer A.D."/>
            <person name="Quatrano R.S."/>
            <person name="Mayer K.F.X."/>
            <person name="Goodstein D."/>
            <person name="Casacuberta J.M."/>
            <person name="Vandepoele K."/>
            <person name="Reski R."/>
            <person name="Cuming A.C."/>
            <person name="Tuskan G.A."/>
            <person name="Maumus F."/>
            <person name="Salse J."/>
            <person name="Schmutz J."/>
            <person name="Rensing S.A."/>
        </authorList>
    </citation>
    <scope>NUCLEOTIDE SEQUENCE [LARGE SCALE GENOMIC DNA]</scope>
    <source>
        <strain evidence="2 3">cv. Gransden 2004</strain>
    </source>
</reference>
<evidence type="ECO:0000256" key="1">
    <source>
        <dbReference type="ARBA" id="ARBA00008668"/>
    </source>
</evidence>
<organism evidence="2 3">
    <name type="scientific">Physcomitrium patens</name>
    <name type="common">Spreading-leaved earth moss</name>
    <name type="synonym">Physcomitrella patens</name>
    <dbReference type="NCBI Taxonomy" id="3218"/>
    <lineage>
        <taxon>Eukaryota</taxon>
        <taxon>Viridiplantae</taxon>
        <taxon>Streptophyta</taxon>
        <taxon>Embryophyta</taxon>
        <taxon>Bryophyta</taxon>
        <taxon>Bryophytina</taxon>
        <taxon>Bryopsida</taxon>
        <taxon>Funariidae</taxon>
        <taxon>Funariales</taxon>
        <taxon>Funariaceae</taxon>
        <taxon>Physcomitrium</taxon>
    </lineage>
</organism>
<accession>A0A7I4C333</accession>